<organism evidence="2 3">
    <name type="scientific">Quercus lobata</name>
    <name type="common">Valley oak</name>
    <dbReference type="NCBI Taxonomy" id="97700"/>
    <lineage>
        <taxon>Eukaryota</taxon>
        <taxon>Viridiplantae</taxon>
        <taxon>Streptophyta</taxon>
        <taxon>Embryophyta</taxon>
        <taxon>Tracheophyta</taxon>
        <taxon>Spermatophyta</taxon>
        <taxon>Magnoliopsida</taxon>
        <taxon>eudicotyledons</taxon>
        <taxon>Gunneridae</taxon>
        <taxon>Pentapetalae</taxon>
        <taxon>rosids</taxon>
        <taxon>fabids</taxon>
        <taxon>Fagales</taxon>
        <taxon>Fagaceae</taxon>
        <taxon>Quercus</taxon>
    </lineage>
</organism>
<evidence type="ECO:0000313" key="2">
    <source>
        <dbReference type="EnsemblPlants" id="QL04p088027:mrna"/>
    </source>
</evidence>
<reference evidence="2 3" key="1">
    <citation type="journal article" date="2016" name="G3 (Bethesda)">
        <title>First Draft Assembly and Annotation of the Genome of a California Endemic Oak Quercus lobata Nee (Fagaceae).</title>
        <authorList>
            <person name="Sork V.L."/>
            <person name="Fitz-Gibbon S.T."/>
            <person name="Puiu D."/>
            <person name="Crepeau M."/>
            <person name="Gugger P.F."/>
            <person name="Sherman R."/>
            <person name="Stevens K."/>
            <person name="Langley C.H."/>
            <person name="Pellegrini M."/>
            <person name="Salzberg S.L."/>
        </authorList>
    </citation>
    <scope>NUCLEOTIDE SEQUENCE [LARGE SCALE GENOMIC DNA]</scope>
    <source>
        <strain evidence="2 3">cv. SW786</strain>
    </source>
</reference>
<keyword evidence="1" id="KW-0472">Membrane</keyword>
<evidence type="ECO:0000256" key="1">
    <source>
        <dbReference type="SAM" id="Phobius"/>
    </source>
</evidence>
<keyword evidence="1" id="KW-0812">Transmembrane</keyword>
<feature type="transmembrane region" description="Helical" evidence="1">
    <location>
        <begin position="193"/>
        <end position="212"/>
    </location>
</feature>
<sequence>MEDVLTRYVFGRKKTTEFGYLVLKHVVLKRDTVIGASCGYGYVTLAMVNMLADELARTVFMQLLDVWKWCPAVPMEFLVLLPPLFSSFTVSDDDNACEPQLCSFYDCTLYANLLGDECGPGFSGVLGFQNSTSLPAYGFKGNSASCTPFISDSICFDMELPGLQTYVLVGLFGFSPCPVTYAIWYLHIKCFEVSKASIGLASFPSWIIWFWWSQRLH</sequence>
<keyword evidence="1" id="KW-1133">Transmembrane helix</keyword>
<name>A0A7N2LKS8_QUELO</name>
<protein>
    <submittedName>
        <fullName evidence="2">Uncharacterized protein</fullName>
    </submittedName>
</protein>
<accession>A0A7N2LKS8</accession>
<evidence type="ECO:0000313" key="3">
    <source>
        <dbReference type="Proteomes" id="UP000594261"/>
    </source>
</evidence>
<dbReference type="InParanoid" id="A0A7N2LKS8"/>
<feature type="transmembrane region" description="Helical" evidence="1">
    <location>
        <begin position="165"/>
        <end position="186"/>
    </location>
</feature>
<dbReference type="EnsemblPlants" id="QL04p088027:mrna">
    <property type="protein sequence ID" value="QL04p088027:mrna"/>
    <property type="gene ID" value="QL04p088027"/>
</dbReference>
<dbReference type="Proteomes" id="UP000594261">
    <property type="component" value="Chromosome 4"/>
</dbReference>
<reference evidence="2" key="2">
    <citation type="submission" date="2021-01" db="UniProtKB">
        <authorList>
            <consortium name="EnsemblPlants"/>
        </authorList>
    </citation>
    <scope>IDENTIFICATION</scope>
</reference>
<keyword evidence="3" id="KW-1185">Reference proteome</keyword>
<dbReference type="Gramene" id="QL04p088027:mrna">
    <property type="protein sequence ID" value="QL04p088027:mrna"/>
    <property type="gene ID" value="QL04p088027"/>
</dbReference>
<dbReference type="AlphaFoldDB" id="A0A7N2LKS8"/>
<dbReference type="EMBL" id="LRBV02000004">
    <property type="status" value="NOT_ANNOTATED_CDS"/>
    <property type="molecule type" value="Genomic_DNA"/>
</dbReference>
<proteinExistence type="predicted"/>